<dbReference type="RefSeq" id="XP_038073251.1">
    <property type="nucleotide sequence ID" value="XM_038217323.1"/>
</dbReference>
<organism evidence="2 3">
    <name type="scientific">Patiria miniata</name>
    <name type="common">Bat star</name>
    <name type="synonym">Asterina miniata</name>
    <dbReference type="NCBI Taxonomy" id="46514"/>
    <lineage>
        <taxon>Eukaryota</taxon>
        <taxon>Metazoa</taxon>
        <taxon>Echinodermata</taxon>
        <taxon>Eleutherozoa</taxon>
        <taxon>Asterozoa</taxon>
        <taxon>Asteroidea</taxon>
        <taxon>Valvatacea</taxon>
        <taxon>Valvatida</taxon>
        <taxon>Asterinidae</taxon>
        <taxon>Patiria</taxon>
    </lineage>
</organism>
<dbReference type="Proteomes" id="UP000887568">
    <property type="component" value="Unplaced"/>
</dbReference>
<accession>A0A914BB13</accession>
<feature type="transmembrane region" description="Helical" evidence="1">
    <location>
        <begin position="18"/>
        <end position="39"/>
    </location>
</feature>
<keyword evidence="1" id="KW-0472">Membrane</keyword>
<keyword evidence="1" id="KW-1133">Transmembrane helix</keyword>
<sequence>MMGCACWSALRKTSKKELFVYVSIFLALFLVATIINDIVAYSITQKTHLSTQTLSDSVLVMHIISFYMALLGFVYVTQAGKHWRAARCEWFSLVLNFLACFVRIAIEAGFIQFREARYRNFTE</sequence>
<proteinExistence type="predicted"/>
<keyword evidence="1" id="KW-0812">Transmembrane</keyword>
<dbReference type="EnsemblMetazoa" id="XM_038217323.1">
    <property type="protein sequence ID" value="XP_038073251.1"/>
    <property type="gene ID" value="LOC119741531"/>
</dbReference>
<feature type="transmembrane region" description="Helical" evidence="1">
    <location>
        <begin position="59"/>
        <end position="78"/>
    </location>
</feature>
<keyword evidence="3" id="KW-1185">Reference proteome</keyword>
<dbReference type="GeneID" id="119741531"/>
<reference evidence="2" key="1">
    <citation type="submission" date="2022-11" db="UniProtKB">
        <authorList>
            <consortium name="EnsemblMetazoa"/>
        </authorList>
    </citation>
    <scope>IDENTIFICATION</scope>
</reference>
<evidence type="ECO:0000256" key="1">
    <source>
        <dbReference type="SAM" id="Phobius"/>
    </source>
</evidence>
<evidence type="ECO:0000313" key="3">
    <source>
        <dbReference type="Proteomes" id="UP000887568"/>
    </source>
</evidence>
<protein>
    <submittedName>
        <fullName evidence="2">Uncharacterized protein</fullName>
    </submittedName>
</protein>
<name>A0A914BB13_PATMI</name>
<feature type="transmembrane region" description="Helical" evidence="1">
    <location>
        <begin position="90"/>
        <end position="113"/>
    </location>
</feature>
<dbReference type="OMA" id="MHIISFY"/>
<dbReference type="AlphaFoldDB" id="A0A914BB13"/>
<dbReference type="OrthoDB" id="9990550at2759"/>
<evidence type="ECO:0000313" key="2">
    <source>
        <dbReference type="EnsemblMetazoa" id="XP_038073251.1"/>
    </source>
</evidence>